<protein>
    <submittedName>
        <fullName evidence="2">Phosphohydrolase</fullName>
    </submittedName>
</protein>
<dbReference type="Gene3D" id="3.60.21.10">
    <property type="match status" value="1"/>
</dbReference>
<name>W0EAP3_9FIRM</name>
<dbReference type="Proteomes" id="UP000010847">
    <property type="component" value="Chromosome"/>
</dbReference>
<dbReference type="Pfam" id="PF00149">
    <property type="entry name" value="Metallophos"/>
    <property type="match status" value="1"/>
</dbReference>
<dbReference type="SUPFAM" id="SSF56300">
    <property type="entry name" value="Metallo-dependent phosphatases"/>
    <property type="match status" value="1"/>
</dbReference>
<evidence type="ECO:0000313" key="3">
    <source>
        <dbReference type="Proteomes" id="UP000010847"/>
    </source>
</evidence>
<dbReference type="KEGG" id="dmt:DESME_12890"/>
<sequence>MHFAVISDLHVRSTDENAQAKVENALSDLLDPQRSPLDLIVVNGDLGDGLPADYRVLNQLIQKVRSRSTQKTPLLFTMGNHEFYKAYHDPKTEAWNKETFPNGETDEQAVQRFLDFSGRDQVYTDRVMKGYHFIFLGSEKSAMSDPKIGDGVYLSEEQLTWLKQKLAENADPQKPIFVFLHQPLFTDKGDSPIHTQYVQQQEELAKILEAYPQVVLFSGHLHLKIGAPGTAVHDAFTLFGDSSVTRVRQATAEASEGLMVTVDGSKVTVQGRDFEYHQPIPQSDIALNYGT</sequence>
<dbReference type="STRING" id="871968.DESME_12890"/>
<dbReference type="eggNOG" id="COG1409">
    <property type="taxonomic scope" value="Bacteria"/>
</dbReference>
<dbReference type="GO" id="GO:0016787">
    <property type="term" value="F:hydrolase activity"/>
    <property type="evidence" value="ECO:0007669"/>
    <property type="project" value="UniProtKB-KW"/>
</dbReference>
<proteinExistence type="predicted"/>
<gene>
    <name evidence="2" type="ORF">DESME_12890</name>
</gene>
<dbReference type="InterPro" id="IPR051918">
    <property type="entry name" value="STPP_CPPED1"/>
</dbReference>
<dbReference type="EMBL" id="CP007032">
    <property type="protein sequence ID" value="AHF07822.1"/>
    <property type="molecule type" value="Genomic_DNA"/>
</dbReference>
<dbReference type="HOGENOM" id="CLU_054708_1_0_9"/>
<dbReference type="PANTHER" id="PTHR43143:SF1">
    <property type="entry name" value="SERINE_THREONINE-PROTEIN PHOSPHATASE CPPED1"/>
    <property type="match status" value="1"/>
</dbReference>
<keyword evidence="2" id="KW-0378">Hydrolase</keyword>
<evidence type="ECO:0000259" key="1">
    <source>
        <dbReference type="Pfam" id="PF00149"/>
    </source>
</evidence>
<evidence type="ECO:0000313" key="2">
    <source>
        <dbReference type="EMBL" id="AHF07822.1"/>
    </source>
</evidence>
<accession>W0EAP3</accession>
<feature type="domain" description="Calcineurin-like phosphoesterase" evidence="1">
    <location>
        <begin position="1"/>
        <end position="222"/>
    </location>
</feature>
<organism evidence="2 3">
    <name type="scientific">Desulfitobacterium metallireducens DSM 15288</name>
    <dbReference type="NCBI Taxonomy" id="871968"/>
    <lineage>
        <taxon>Bacteria</taxon>
        <taxon>Bacillati</taxon>
        <taxon>Bacillota</taxon>
        <taxon>Clostridia</taxon>
        <taxon>Eubacteriales</taxon>
        <taxon>Desulfitobacteriaceae</taxon>
        <taxon>Desulfitobacterium</taxon>
    </lineage>
</organism>
<dbReference type="AlphaFoldDB" id="W0EAP3"/>
<dbReference type="InterPro" id="IPR029052">
    <property type="entry name" value="Metallo-depent_PP-like"/>
</dbReference>
<reference evidence="2 3" key="1">
    <citation type="submission" date="2013-12" db="EMBL/GenBank/DDBJ databases">
        <authorList>
            <consortium name="DOE Joint Genome Institute"/>
            <person name="Smidt H."/>
            <person name="Huntemann M."/>
            <person name="Han J."/>
            <person name="Chen A."/>
            <person name="Kyrpides N."/>
            <person name="Mavromatis K."/>
            <person name="Markowitz V."/>
            <person name="Palaniappan K."/>
            <person name="Ivanova N."/>
            <person name="Schaumberg A."/>
            <person name="Pati A."/>
            <person name="Liolios K."/>
            <person name="Nordberg H.P."/>
            <person name="Cantor M.N."/>
            <person name="Hua S.X."/>
            <person name="Woyke T."/>
        </authorList>
    </citation>
    <scope>NUCLEOTIDE SEQUENCE [LARGE SCALE GENOMIC DNA]</scope>
    <source>
        <strain evidence="3">DSM 15288</strain>
    </source>
</reference>
<dbReference type="InterPro" id="IPR004843">
    <property type="entry name" value="Calcineurin-like_PHP"/>
</dbReference>
<keyword evidence="3" id="KW-1185">Reference proteome</keyword>
<dbReference type="PANTHER" id="PTHR43143">
    <property type="entry name" value="METALLOPHOSPHOESTERASE, CALCINEURIN SUPERFAMILY"/>
    <property type="match status" value="1"/>
</dbReference>